<dbReference type="SUPFAM" id="SSF100950">
    <property type="entry name" value="NagB/RpiA/CoA transferase-like"/>
    <property type="match status" value="1"/>
</dbReference>
<dbReference type="GO" id="GO:0005975">
    <property type="term" value="P:carbohydrate metabolic process"/>
    <property type="evidence" value="ECO:0007669"/>
    <property type="project" value="InterPro"/>
</dbReference>
<keyword evidence="6" id="KW-1185">Reference proteome</keyword>
<protein>
    <recommendedName>
        <fullName evidence="3">Glucosamine-6-phosphate deaminase</fullName>
        <ecNumber evidence="3">3.5.99.6</ecNumber>
    </recommendedName>
</protein>
<dbReference type="InterPro" id="IPR037171">
    <property type="entry name" value="NagB/RpiA_transferase-like"/>
</dbReference>
<dbReference type="EMBL" id="CP096983">
    <property type="protein sequence ID" value="URZ09744.1"/>
    <property type="molecule type" value="Genomic_DNA"/>
</dbReference>
<dbReference type="Proteomes" id="UP000190951">
    <property type="component" value="Chromosome"/>
</dbReference>
<dbReference type="PANTHER" id="PTHR11280">
    <property type="entry name" value="GLUCOSAMINE-6-PHOSPHATE ISOMERASE"/>
    <property type="match status" value="1"/>
</dbReference>
<keyword evidence="1 5" id="KW-0378">Hydrolase</keyword>
<reference evidence="5 6" key="1">
    <citation type="submission" date="2022-04" db="EMBL/GenBank/DDBJ databases">
        <title>Genome sequence of C. roseum typestrain.</title>
        <authorList>
            <person name="Poehlein A."/>
            <person name="Schoch T."/>
            <person name="Duerre P."/>
            <person name="Daniel R."/>
        </authorList>
    </citation>
    <scope>NUCLEOTIDE SEQUENCE [LARGE SCALE GENOMIC DNA]</scope>
    <source>
        <strain evidence="5 6">DSM 7320</strain>
    </source>
</reference>
<dbReference type="PROSITE" id="PS01161">
    <property type="entry name" value="GLC_GALNAC_ISOMERASE"/>
    <property type="match status" value="1"/>
</dbReference>
<dbReference type="GO" id="GO:0006043">
    <property type="term" value="P:glucosamine catabolic process"/>
    <property type="evidence" value="ECO:0007669"/>
    <property type="project" value="TreeGrafter"/>
</dbReference>
<dbReference type="GO" id="GO:0019262">
    <property type="term" value="P:N-acetylneuraminate catabolic process"/>
    <property type="evidence" value="ECO:0007669"/>
    <property type="project" value="TreeGrafter"/>
</dbReference>
<dbReference type="AlphaFoldDB" id="A0A1S8KZ33"/>
<dbReference type="KEGG" id="crw:CROST_004370"/>
<dbReference type="InterPro" id="IPR004547">
    <property type="entry name" value="Glucosamine6P_isomerase"/>
</dbReference>
<dbReference type="NCBIfam" id="TIGR00502">
    <property type="entry name" value="nagB"/>
    <property type="match status" value="1"/>
</dbReference>
<dbReference type="GO" id="GO:0006046">
    <property type="term" value="P:N-acetylglucosamine catabolic process"/>
    <property type="evidence" value="ECO:0007669"/>
    <property type="project" value="UniProtKB-UniRule"/>
</dbReference>
<organism evidence="5 6">
    <name type="scientific">Clostridium felsineum</name>
    <dbReference type="NCBI Taxonomy" id="36839"/>
    <lineage>
        <taxon>Bacteria</taxon>
        <taxon>Bacillati</taxon>
        <taxon>Bacillota</taxon>
        <taxon>Clostridia</taxon>
        <taxon>Eubacteriales</taxon>
        <taxon>Clostridiaceae</taxon>
        <taxon>Clostridium</taxon>
    </lineage>
</organism>
<dbReference type="InterPro" id="IPR006148">
    <property type="entry name" value="Glc/Gal-6P_isomerase"/>
</dbReference>
<dbReference type="GO" id="GO:0042802">
    <property type="term" value="F:identical protein binding"/>
    <property type="evidence" value="ECO:0007669"/>
    <property type="project" value="TreeGrafter"/>
</dbReference>
<dbReference type="Gene3D" id="3.40.50.1360">
    <property type="match status" value="1"/>
</dbReference>
<evidence type="ECO:0000256" key="3">
    <source>
        <dbReference type="NCBIfam" id="TIGR00502"/>
    </source>
</evidence>
<dbReference type="PANTHER" id="PTHR11280:SF5">
    <property type="entry name" value="GLUCOSAMINE-6-PHOSPHATE ISOMERASE"/>
    <property type="match status" value="1"/>
</dbReference>
<gene>
    <name evidence="5" type="primary">nagB</name>
    <name evidence="5" type="ORF">CROST_004370</name>
</gene>
<dbReference type="GO" id="GO:0005737">
    <property type="term" value="C:cytoplasm"/>
    <property type="evidence" value="ECO:0007669"/>
    <property type="project" value="TreeGrafter"/>
</dbReference>
<sequence>MKIVTVDDYSEMSKFAAKIVASQVILKDNSVLGLATGDTPLQMYRELINLYNEEELDFSKITTFNLDEYYGISEDNPHSYHYYMKNNFFKFINIADSNINILDGKTKDIERECKAYDNKIAAAGGIDLQVLGIGVNGHIGFNEPDVNFEAETHLVKLDEKTVESNARFFASKEDVPTSALSMGIKTIMQSKKILLLASGPKKAEAVFKMLKEDVKRFV</sequence>
<evidence type="ECO:0000259" key="4">
    <source>
        <dbReference type="Pfam" id="PF01182"/>
    </source>
</evidence>
<dbReference type="InterPro" id="IPR018321">
    <property type="entry name" value="Glucosamine6P_isomerase_CS"/>
</dbReference>
<dbReference type="CDD" id="cd01399">
    <property type="entry name" value="GlcN6P_deaminase"/>
    <property type="match status" value="1"/>
</dbReference>
<dbReference type="Pfam" id="PF01182">
    <property type="entry name" value="Glucosamine_iso"/>
    <property type="match status" value="1"/>
</dbReference>
<name>A0A1S8KZ33_9CLOT</name>
<dbReference type="STRING" id="84029.CROST_41560"/>
<accession>A0A1S8KZ33</accession>
<evidence type="ECO:0000313" key="5">
    <source>
        <dbReference type="EMBL" id="URZ09744.1"/>
    </source>
</evidence>
<dbReference type="GO" id="GO:0004342">
    <property type="term" value="F:glucosamine-6-phosphate deaminase activity"/>
    <property type="evidence" value="ECO:0007669"/>
    <property type="project" value="UniProtKB-UniRule"/>
</dbReference>
<evidence type="ECO:0000256" key="1">
    <source>
        <dbReference type="ARBA" id="ARBA00022801"/>
    </source>
</evidence>
<keyword evidence="2" id="KW-0119">Carbohydrate metabolism</keyword>
<evidence type="ECO:0000313" key="6">
    <source>
        <dbReference type="Proteomes" id="UP000190951"/>
    </source>
</evidence>
<evidence type="ECO:0000256" key="2">
    <source>
        <dbReference type="ARBA" id="ARBA00023277"/>
    </source>
</evidence>
<feature type="domain" description="Glucosamine/galactosamine-6-phosphate isomerase" evidence="4">
    <location>
        <begin position="22"/>
        <end position="212"/>
    </location>
</feature>
<dbReference type="EC" id="3.5.99.6" evidence="3"/>
<proteinExistence type="predicted"/>